<reference evidence="2 3" key="2">
    <citation type="journal article" date="2023" name="Mol. Biol. Evol.">
        <title>Genomics of Secondarily Temperate Adaptation in the Only Non-Antarctic Icefish.</title>
        <authorList>
            <person name="Rivera-Colon A.G."/>
            <person name="Rayamajhi N."/>
            <person name="Minhas B.F."/>
            <person name="Madrigal G."/>
            <person name="Bilyk K.T."/>
            <person name="Yoon V."/>
            <person name="Hune M."/>
            <person name="Gregory S."/>
            <person name="Cheng C.H.C."/>
            <person name="Catchen J.M."/>
        </authorList>
    </citation>
    <scope>NUCLEOTIDE SEQUENCE [LARGE SCALE GENOMIC DNA]</scope>
    <source>
        <strain evidence="2">JMC-PN-2008</strain>
    </source>
</reference>
<feature type="region of interest" description="Disordered" evidence="1">
    <location>
        <begin position="68"/>
        <end position="108"/>
    </location>
</feature>
<accession>A0AAN7XQV3</accession>
<sequence length="108" mass="11619">MSLVRYRPSPLAPIKTLGLSTLLPALKQTAGPPAPSSPSRPISVLLTQRGGIARRTDSETVLNRGPVSLLQRNPGTEKWSNQCRVSNSPCVTDRPPQRCPPGSAVRRV</sequence>
<gene>
    <name evidence="2" type="ORF">PBY51_001136</name>
</gene>
<feature type="compositionally biased region" description="Polar residues" evidence="1">
    <location>
        <begin position="70"/>
        <end position="90"/>
    </location>
</feature>
<comment type="caution">
    <text evidence="2">The sequence shown here is derived from an EMBL/GenBank/DDBJ whole genome shotgun (WGS) entry which is preliminary data.</text>
</comment>
<name>A0AAN7XQV3_ELEMC</name>
<evidence type="ECO:0000313" key="2">
    <source>
        <dbReference type="EMBL" id="KAK5864175.1"/>
    </source>
</evidence>
<dbReference type="EMBL" id="JAUZQC010000011">
    <property type="protein sequence ID" value="KAK5864175.1"/>
    <property type="molecule type" value="Genomic_DNA"/>
</dbReference>
<organism evidence="2 3">
    <name type="scientific">Eleginops maclovinus</name>
    <name type="common">Patagonian blennie</name>
    <name type="synonym">Eleginus maclovinus</name>
    <dbReference type="NCBI Taxonomy" id="56733"/>
    <lineage>
        <taxon>Eukaryota</taxon>
        <taxon>Metazoa</taxon>
        <taxon>Chordata</taxon>
        <taxon>Craniata</taxon>
        <taxon>Vertebrata</taxon>
        <taxon>Euteleostomi</taxon>
        <taxon>Actinopterygii</taxon>
        <taxon>Neopterygii</taxon>
        <taxon>Teleostei</taxon>
        <taxon>Neoteleostei</taxon>
        <taxon>Acanthomorphata</taxon>
        <taxon>Eupercaria</taxon>
        <taxon>Perciformes</taxon>
        <taxon>Notothenioidei</taxon>
        <taxon>Eleginopidae</taxon>
        <taxon>Eleginops</taxon>
    </lineage>
</organism>
<dbReference type="AlphaFoldDB" id="A0AAN7XQV3"/>
<keyword evidence="3" id="KW-1185">Reference proteome</keyword>
<reference evidence="2 3" key="1">
    <citation type="journal article" date="2023" name="Genes (Basel)">
        <title>Chromosome-Level Genome Assembly and Circadian Gene Repertoire of the Patagonia Blennie Eleginops maclovinus-The Closest Ancestral Proxy of Antarctic Cryonotothenioids.</title>
        <authorList>
            <person name="Cheng C.C."/>
            <person name="Rivera-Colon A.G."/>
            <person name="Minhas B.F."/>
            <person name="Wilson L."/>
            <person name="Rayamajhi N."/>
            <person name="Vargas-Chacoff L."/>
            <person name="Catchen J.M."/>
        </authorList>
    </citation>
    <scope>NUCLEOTIDE SEQUENCE [LARGE SCALE GENOMIC DNA]</scope>
    <source>
        <strain evidence="2">JMC-PN-2008</strain>
    </source>
</reference>
<evidence type="ECO:0000256" key="1">
    <source>
        <dbReference type="SAM" id="MobiDB-lite"/>
    </source>
</evidence>
<dbReference type="Proteomes" id="UP001346869">
    <property type="component" value="Unassembled WGS sequence"/>
</dbReference>
<evidence type="ECO:0000313" key="3">
    <source>
        <dbReference type="Proteomes" id="UP001346869"/>
    </source>
</evidence>
<protein>
    <submittedName>
        <fullName evidence="2">Uncharacterized protein</fullName>
    </submittedName>
</protein>
<proteinExistence type="predicted"/>